<evidence type="ECO:0000313" key="1">
    <source>
        <dbReference type="EMBL" id="KAL1141002.1"/>
    </source>
</evidence>
<accession>A0ABD0YYI6</accession>
<proteinExistence type="predicted"/>
<sequence length="190" mass="20328">MNTFRFFAIVACRNVRVNVGAIMDPMVTAETSPPRWGSFVGGLGGGRRLVGAAGLRAGGGSPGAASPQAQSARRLRSRTFCPRLTRLLSTLTVASHQPPLTSRVYSDARTSPGGLRPLATPLDALFRIGTSSVPRRHRTHGCAVCHYVFQFVQTKVTLDLMLTAEGIAAPQFAPAERSWGRPARRWSGSG</sequence>
<organism evidence="1 2">
    <name type="scientific">Ranatra chinensis</name>
    <dbReference type="NCBI Taxonomy" id="642074"/>
    <lineage>
        <taxon>Eukaryota</taxon>
        <taxon>Metazoa</taxon>
        <taxon>Ecdysozoa</taxon>
        <taxon>Arthropoda</taxon>
        <taxon>Hexapoda</taxon>
        <taxon>Insecta</taxon>
        <taxon>Pterygota</taxon>
        <taxon>Neoptera</taxon>
        <taxon>Paraneoptera</taxon>
        <taxon>Hemiptera</taxon>
        <taxon>Heteroptera</taxon>
        <taxon>Panheteroptera</taxon>
        <taxon>Nepomorpha</taxon>
        <taxon>Nepidae</taxon>
        <taxon>Ranatrinae</taxon>
        <taxon>Ranatra</taxon>
    </lineage>
</organism>
<dbReference type="Proteomes" id="UP001558652">
    <property type="component" value="Unassembled WGS sequence"/>
</dbReference>
<gene>
    <name evidence="1" type="ORF">AAG570_000928</name>
</gene>
<protein>
    <submittedName>
        <fullName evidence="1">Uncharacterized protein</fullName>
    </submittedName>
</protein>
<reference evidence="1 2" key="1">
    <citation type="submission" date="2024-07" db="EMBL/GenBank/DDBJ databases">
        <title>Chromosome-level genome assembly of the water stick insect Ranatra chinensis (Heteroptera: Nepidae).</title>
        <authorList>
            <person name="Liu X."/>
        </authorList>
    </citation>
    <scope>NUCLEOTIDE SEQUENCE [LARGE SCALE GENOMIC DNA]</scope>
    <source>
        <strain evidence="1">Cailab_2021Rc</strain>
        <tissue evidence="1">Muscle</tissue>
    </source>
</reference>
<keyword evidence="2" id="KW-1185">Reference proteome</keyword>
<dbReference type="AlphaFoldDB" id="A0ABD0YYI6"/>
<comment type="caution">
    <text evidence="1">The sequence shown here is derived from an EMBL/GenBank/DDBJ whole genome shotgun (WGS) entry which is preliminary data.</text>
</comment>
<evidence type="ECO:0000313" key="2">
    <source>
        <dbReference type="Proteomes" id="UP001558652"/>
    </source>
</evidence>
<name>A0ABD0YYI6_9HEMI</name>
<dbReference type="EMBL" id="JBFDAA010000001">
    <property type="protein sequence ID" value="KAL1141002.1"/>
    <property type="molecule type" value="Genomic_DNA"/>
</dbReference>